<protein>
    <submittedName>
        <fullName evidence="7">HAT family dimerization protein</fullName>
    </submittedName>
</protein>
<evidence type="ECO:0000259" key="6">
    <source>
        <dbReference type="Pfam" id="PF05699"/>
    </source>
</evidence>
<evidence type="ECO:0000256" key="2">
    <source>
        <dbReference type="ARBA" id="ARBA00022723"/>
    </source>
</evidence>
<dbReference type="PANTHER" id="PTHR46481:SF10">
    <property type="entry name" value="ZINC FINGER BED DOMAIN-CONTAINING PROTEIN 39"/>
    <property type="match status" value="1"/>
</dbReference>
<keyword evidence="4" id="KW-0862">Zinc</keyword>
<gene>
    <name evidence="7" type="ORF">RSOL_503060</name>
</gene>
<keyword evidence="5" id="KW-0539">Nucleus</keyword>
<dbReference type="EMBL" id="JATN01000310">
    <property type="protein sequence ID" value="EUC65938.1"/>
    <property type="molecule type" value="Genomic_DNA"/>
</dbReference>
<evidence type="ECO:0000256" key="5">
    <source>
        <dbReference type="ARBA" id="ARBA00023242"/>
    </source>
</evidence>
<dbReference type="GO" id="GO:0008270">
    <property type="term" value="F:zinc ion binding"/>
    <property type="evidence" value="ECO:0007669"/>
    <property type="project" value="UniProtKB-KW"/>
</dbReference>
<dbReference type="InterPro" id="IPR052035">
    <property type="entry name" value="ZnF_BED_domain_contain"/>
</dbReference>
<evidence type="ECO:0000256" key="1">
    <source>
        <dbReference type="ARBA" id="ARBA00004123"/>
    </source>
</evidence>
<keyword evidence="2" id="KW-0479">Metal-binding</keyword>
<dbReference type="GO" id="GO:0005634">
    <property type="term" value="C:nucleus"/>
    <property type="evidence" value="ECO:0007669"/>
    <property type="project" value="UniProtKB-SubCell"/>
</dbReference>
<evidence type="ECO:0000313" key="8">
    <source>
        <dbReference type="Proteomes" id="UP000030108"/>
    </source>
</evidence>
<dbReference type="AlphaFoldDB" id="X8JSG1"/>
<feature type="domain" description="HAT C-terminal dimerisation" evidence="6">
    <location>
        <begin position="262"/>
        <end position="336"/>
    </location>
</feature>
<reference evidence="8" key="1">
    <citation type="journal article" date="2014" name="Genome Announc.">
        <title>Draft genome sequence of the plant-pathogenic soil fungus Rhizoctonia solani anastomosis group 3 strain Rhs1AP.</title>
        <authorList>
            <person name="Cubeta M.A."/>
            <person name="Thomas E."/>
            <person name="Dean R.A."/>
            <person name="Jabaji S."/>
            <person name="Neate S.M."/>
            <person name="Tavantzis S."/>
            <person name="Toda T."/>
            <person name="Vilgalys R."/>
            <person name="Bharathan N."/>
            <person name="Fedorova-Abrams N."/>
            <person name="Pakala S.B."/>
            <person name="Pakala S.M."/>
            <person name="Zafar N."/>
            <person name="Joardar V."/>
            <person name="Losada L."/>
            <person name="Nierman W.C."/>
        </authorList>
    </citation>
    <scope>NUCLEOTIDE SEQUENCE [LARGE SCALE GENOMIC DNA]</scope>
    <source>
        <strain evidence="8">AG-3</strain>
    </source>
</reference>
<name>X8JSG1_9AGAM</name>
<accession>X8JSG1</accession>
<dbReference type="Pfam" id="PF05699">
    <property type="entry name" value="Dimer_Tnp_hAT"/>
    <property type="match status" value="1"/>
</dbReference>
<evidence type="ECO:0000256" key="3">
    <source>
        <dbReference type="ARBA" id="ARBA00022771"/>
    </source>
</evidence>
<dbReference type="InterPro" id="IPR012337">
    <property type="entry name" value="RNaseH-like_sf"/>
</dbReference>
<evidence type="ECO:0000256" key="4">
    <source>
        <dbReference type="ARBA" id="ARBA00022833"/>
    </source>
</evidence>
<proteinExistence type="predicted"/>
<dbReference type="SUPFAM" id="SSF53098">
    <property type="entry name" value="Ribonuclease H-like"/>
    <property type="match status" value="1"/>
</dbReference>
<sequence length="354" mass="41069">MELFRAEAERIEQYYKREAIDQNKVYRRKRVKNLILDVVTRWNSVYYMLERALEFSEAIDALTLHPKVKIYRPYVLSKADWTVVGQICSWLKSFRSASNMMSAEKYPTLSFSLRVYFILISYVRKLEASLIVQSSPSLLAGVRACEEKLVEVFDKSTYDSEYYFFATNPRFKGSLFRSNQSLTSELFSYDWLEDCTRSLYDICGEYYNTDAPGISQCSDIDATHIPALAQLNDDDDDFIRAWKQQLPQPNQIAATTNFVVNEIRQYLEEEVTPLLPLEWWRLNAHRFPRLAAMARDFLCIPGTSVAVERVFSTGRDAISVRRASLSAETIRTLMNYRAGIMLEKKIGHPFESEA</sequence>
<dbReference type="InterPro" id="IPR008906">
    <property type="entry name" value="HATC_C_dom"/>
</dbReference>
<comment type="subcellular location">
    <subcellularLocation>
        <location evidence="1">Nucleus</location>
    </subcellularLocation>
</comment>
<comment type="caution">
    <text evidence="7">The sequence shown here is derived from an EMBL/GenBank/DDBJ whole genome shotgun (WGS) entry which is preliminary data.</text>
</comment>
<dbReference type="OrthoDB" id="1607513at2759"/>
<evidence type="ECO:0000313" key="7">
    <source>
        <dbReference type="EMBL" id="EUC65938.1"/>
    </source>
</evidence>
<dbReference type="PANTHER" id="PTHR46481">
    <property type="entry name" value="ZINC FINGER BED DOMAIN-CONTAINING PROTEIN 4"/>
    <property type="match status" value="1"/>
</dbReference>
<dbReference type="Proteomes" id="UP000030108">
    <property type="component" value="Unassembled WGS sequence"/>
</dbReference>
<keyword evidence="3" id="KW-0863">Zinc-finger</keyword>
<dbReference type="GO" id="GO:0046983">
    <property type="term" value="F:protein dimerization activity"/>
    <property type="evidence" value="ECO:0007669"/>
    <property type="project" value="InterPro"/>
</dbReference>
<organism evidence="7 8">
    <name type="scientific">Rhizoctonia solani AG-3 Rhs1AP</name>
    <dbReference type="NCBI Taxonomy" id="1086054"/>
    <lineage>
        <taxon>Eukaryota</taxon>
        <taxon>Fungi</taxon>
        <taxon>Dikarya</taxon>
        <taxon>Basidiomycota</taxon>
        <taxon>Agaricomycotina</taxon>
        <taxon>Agaricomycetes</taxon>
        <taxon>Cantharellales</taxon>
        <taxon>Ceratobasidiaceae</taxon>
        <taxon>Rhizoctonia</taxon>
    </lineage>
</organism>